<organism evidence="2 3">
    <name type="scientific">Testicularia cyperi</name>
    <dbReference type="NCBI Taxonomy" id="1882483"/>
    <lineage>
        <taxon>Eukaryota</taxon>
        <taxon>Fungi</taxon>
        <taxon>Dikarya</taxon>
        <taxon>Basidiomycota</taxon>
        <taxon>Ustilaginomycotina</taxon>
        <taxon>Ustilaginomycetes</taxon>
        <taxon>Ustilaginales</taxon>
        <taxon>Anthracoideaceae</taxon>
        <taxon>Testicularia</taxon>
    </lineage>
</organism>
<evidence type="ECO:0000313" key="3">
    <source>
        <dbReference type="Proteomes" id="UP000246740"/>
    </source>
</evidence>
<accession>A0A317XLG2</accession>
<evidence type="ECO:0000313" key="2">
    <source>
        <dbReference type="EMBL" id="PWY98150.1"/>
    </source>
</evidence>
<feature type="signal peptide" evidence="1">
    <location>
        <begin position="1"/>
        <end position="17"/>
    </location>
</feature>
<dbReference type="InParanoid" id="A0A317XLG2"/>
<dbReference type="AlphaFoldDB" id="A0A317XLG2"/>
<protein>
    <recommendedName>
        <fullName evidence="4">Secreted protein</fullName>
    </recommendedName>
</protein>
<name>A0A317XLG2_9BASI</name>
<evidence type="ECO:0000256" key="1">
    <source>
        <dbReference type="SAM" id="SignalP"/>
    </source>
</evidence>
<evidence type="ECO:0008006" key="4">
    <source>
        <dbReference type="Google" id="ProtNLM"/>
    </source>
</evidence>
<reference evidence="2 3" key="1">
    <citation type="journal article" date="2018" name="Mol. Biol. Evol.">
        <title>Broad Genomic Sampling Reveals a Smut Pathogenic Ancestry of the Fungal Clade Ustilaginomycotina.</title>
        <authorList>
            <person name="Kijpornyongpan T."/>
            <person name="Mondo S.J."/>
            <person name="Barry K."/>
            <person name="Sandor L."/>
            <person name="Lee J."/>
            <person name="Lipzen A."/>
            <person name="Pangilinan J."/>
            <person name="LaButti K."/>
            <person name="Hainaut M."/>
            <person name="Henrissat B."/>
            <person name="Grigoriev I.V."/>
            <person name="Spatafora J.W."/>
            <person name="Aime M.C."/>
        </authorList>
    </citation>
    <scope>NUCLEOTIDE SEQUENCE [LARGE SCALE GENOMIC DNA]</scope>
    <source>
        <strain evidence="2 3">MCA 3645</strain>
    </source>
</reference>
<dbReference type="Proteomes" id="UP000246740">
    <property type="component" value="Unassembled WGS sequence"/>
</dbReference>
<feature type="chain" id="PRO_5016329508" description="Secreted protein" evidence="1">
    <location>
        <begin position="18"/>
        <end position="209"/>
    </location>
</feature>
<proteinExistence type="predicted"/>
<gene>
    <name evidence="2" type="ORF">BCV70DRAFT_208137</name>
</gene>
<sequence>MFFKIGLPLVRLVGIGAQRSMLFAGWLVGNMFEPELQACKARYSSTTTEQYVGYEKTTCSSDPTLVRPSCSANRLQTHADNLATKNYLSAIESRHSIVSDGQFRFVSLLRLHVGRRFSLLSGPSSVATRAITRTASRAHCAPHFHAYFARIMSEHRNGSKRKTAFQHEIAVLAGSYCSGSGAISDVRRHSSILRLGLIEASGIEGGSTW</sequence>
<keyword evidence="3" id="KW-1185">Reference proteome</keyword>
<dbReference type="EMBL" id="KZ819200">
    <property type="protein sequence ID" value="PWY98150.1"/>
    <property type="molecule type" value="Genomic_DNA"/>
</dbReference>
<keyword evidence="1" id="KW-0732">Signal</keyword>